<evidence type="ECO:0000313" key="3">
    <source>
        <dbReference type="Proteomes" id="UP000077266"/>
    </source>
</evidence>
<sequence>MCTCRTSLPVTLTSRDRKGHSQHAHGRLLRHRRRASVLDYLSDLVCCLYDKPSVYGVVAMPFSVREGINIFLGGFVPTGNLFFREDSFKLKDTRRYTYPSMIKALGGFKRIVEAREFPHLELIVALGENGTGNTTFVRLLAGDTLDVEAGKQSWAVWLKPPTISPKFPGTFNTDVTTPMAVEATIDQDPNARHTSSTSRPPSSPPNNVSSRGKVIKRFILHVKNTAFVIEHSFTMATSLADSVIMLEGPRAVTATVTPPQTLLSGITKFLSNEEITFRRDPTHYRPRVNKLNNVKDREPNVGRRAITSSLKIKSWFACVLAARRLLDEGGVDTQQRRRRKPSECRVVGVLHAVLAHVHVMSPRTRSTTREYKRRRLSSESLCCNHNKRSRWSQCRAKM</sequence>
<dbReference type="PANTHER" id="PTHR19248">
    <property type="entry name" value="ATP-BINDING TRANSPORT PROTEIN-RELATED"/>
    <property type="match status" value="1"/>
</dbReference>
<dbReference type="EMBL" id="KV426544">
    <property type="protein sequence ID" value="KZV79920.1"/>
    <property type="molecule type" value="Genomic_DNA"/>
</dbReference>
<organism evidence="2 3">
    <name type="scientific">Exidia glandulosa HHB12029</name>
    <dbReference type="NCBI Taxonomy" id="1314781"/>
    <lineage>
        <taxon>Eukaryota</taxon>
        <taxon>Fungi</taxon>
        <taxon>Dikarya</taxon>
        <taxon>Basidiomycota</taxon>
        <taxon>Agaricomycotina</taxon>
        <taxon>Agaricomycetes</taxon>
        <taxon>Auriculariales</taxon>
        <taxon>Exidiaceae</taxon>
        <taxon>Exidia</taxon>
    </lineage>
</organism>
<keyword evidence="3" id="KW-1185">Reference proteome</keyword>
<proteinExistence type="predicted"/>
<feature type="compositionally biased region" description="Low complexity" evidence="1">
    <location>
        <begin position="194"/>
        <end position="210"/>
    </location>
</feature>
<evidence type="ECO:0008006" key="4">
    <source>
        <dbReference type="Google" id="ProtNLM"/>
    </source>
</evidence>
<dbReference type="Proteomes" id="UP000077266">
    <property type="component" value="Unassembled WGS sequence"/>
</dbReference>
<dbReference type="AlphaFoldDB" id="A0A165B6C6"/>
<protein>
    <recommendedName>
        <fullName evidence="4">ABC transporter domain-containing protein</fullName>
    </recommendedName>
</protein>
<evidence type="ECO:0000313" key="2">
    <source>
        <dbReference type="EMBL" id="KZV79920.1"/>
    </source>
</evidence>
<dbReference type="OrthoDB" id="6593433at2759"/>
<name>A0A165B6C6_EXIGL</name>
<dbReference type="InterPro" id="IPR013283">
    <property type="entry name" value="RLI1"/>
</dbReference>
<dbReference type="InParanoid" id="A0A165B6C6"/>
<accession>A0A165B6C6</accession>
<feature type="region of interest" description="Disordered" evidence="1">
    <location>
        <begin position="186"/>
        <end position="210"/>
    </location>
</feature>
<gene>
    <name evidence="2" type="ORF">EXIGLDRAFT_846048</name>
</gene>
<dbReference type="STRING" id="1314781.A0A165B6C6"/>
<evidence type="ECO:0000256" key="1">
    <source>
        <dbReference type="SAM" id="MobiDB-lite"/>
    </source>
</evidence>
<reference evidence="2 3" key="1">
    <citation type="journal article" date="2016" name="Mol. Biol. Evol.">
        <title>Comparative Genomics of Early-Diverging Mushroom-Forming Fungi Provides Insights into the Origins of Lignocellulose Decay Capabilities.</title>
        <authorList>
            <person name="Nagy L.G."/>
            <person name="Riley R."/>
            <person name="Tritt A."/>
            <person name="Adam C."/>
            <person name="Daum C."/>
            <person name="Floudas D."/>
            <person name="Sun H."/>
            <person name="Yadav J.S."/>
            <person name="Pangilinan J."/>
            <person name="Larsson K.H."/>
            <person name="Matsuura K."/>
            <person name="Barry K."/>
            <person name="Labutti K."/>
            <person name="Kuo R."/>
            <person name="Ohm R.A."/>
            <person name="Bhattacharya S.S."/>
            <person name="Shirouzu T."/>
            <person name="Yoshinaga Y."/>
            <person name="Martin F.M."/>
            <person name="Grigoriev I.V."/>
            <person name="Hibbett D.S."/>
        </authorList>
    </citation>
    <scope>NUCLEOTIDE SEQUENCE [LARGE SCALE GENOMIC DNA]</scope>
    <source>
        <strain evidence="2 3">HHB12029</strain>
    </source>
</reference>